<gene>
    <name evidence="2" type="ORF">RSOLAG22IIIB_01750</name>
</gene>
<evidence type="ECO:0000313" key="2">
    <source>
        <dbReference type="EMBL" id="CUA75108.1"/>
    </source>
</evidence>
<proteinExistence type="predicted"/>
<feature type="region of interest" description="Disordered" evidence="1">
    <location>
        <begin position="305"/>
        <end position="409"/>
    </location>
</feature>
<feature type="compositionally biased region" description="Basic and acidic residues" evidence="1">
    <location>
        <begin position="373"/>
        <end position="385"/>
    </location>
</feature>
<evidence type="ECO:0000256" key="1">
    <source>
        <dbReference type="SAM" id="MobiDB-lite"/>
    </source>
</evidence>
<feature type="region of interest" description="Disordered" evidence="1">
    <location>
        <begin position="274"/>
        <end position="293"/>
    </location>
</feature>
<evidence type="ECO:0000313" key="3">
    <source>
        <dbReference type="Proteomes" id="UP000044841"/>
    </source>
</evidence>
<dbReference type="EMBL" id="CYGV01001511">
    <property type="protein sequence ID" value="CUA75108.1"/>
    <property type="molecule type" value="Genomic_DNA"/>
</dbReference>
<reference evidence="2 3" key="1">
    <citation type="submission" date="2015-07" db="EMBL/GenBank/DDBJ databases">
        <authorList>
            <person name="Noorani M."/>
        </authorList>
    </citation>
    <scope>NUCLEOTIDE SEQUENCE [LARGE SCALE GENOMIC DNA]</scope>
    <source>
        <strain evidence="2">BBA 69670</strain>
    </source>
</reference>
<feature type="compositionally biased region" description="Basic and acidic residues" evidence="1">
    <location>
        <begin position="353"/>
        <end position="363"/>
    </location>
</feature>
<organism evidence="2 3">
    <name type="scientific">Rhizoctonia solani</name>
    <dbReference type="NCBI Taxonomy" id="456999"/>
    <lineage>
        <taxon>Eukaryota</taxon>
        <taxon>Fungi</taxon>
        <taxon>Dikarya</taxon>
        <taxon>Basidiomycota</taxon>
        <taxon>Agaricomycotina</taxon>
        <taxon>Agaricomycetes</taxon>
        <taxon>Cantharellales</taxon>
        <taxon>Ceratobasidiaceae</taxon>
        <taxon>Rhizoctonia</taxon>
    </lineage>
</organism>
<dbReference type="AlphaFoldDB" id="A0A0K6G910"/>
<protein>
    <submittedName>
        <fullName evidence="2">Uncharacterized protein</fullName>
    </submittedName>
</protein>
<name>A0A0K6G910_9AGAM</name>
<dbReference type="Proteomes" id="UP000044841">
    <property type="component" value="Unassembled WGS sequence"/>
</dbReference>
<accession>A0A0K6G910</accession>
<sequence length="409" mass="46260">MALSAGRSRITQLYVNRSPGASKVIGRAFSVSTRLHESESEENSHERKIPLNPLLHVQTHTGVRNMAHGLHILRQIEKKFGAIESYLFPRESGTNEYHPAFFFRFSDPKSIRRLAKPYTHFDVPLLTSEDKPNHAIGIGDVSHLISSSHEFTLARGLELMKQETGDSVDTNPEEDAALNDPGTPSTLKSRYAVRIAVSGLDEYPQPFFSHKTINPREKPRIERELATWKSAYEVLGPTVEPPPRSEIRPKIQSIEELLQENFNVPRDIFALSQKNDTQESMRQENNGSEYAEPTEYQLFKVHSRRSIRPVNEDPPLDTNISAGTTGRSSAEEVESDNPPAEASPMRSTPRLSAKRERQLEQMRRAAASQVRSIAEKRRIEEEVAKQPKAASEAPAVKQEPSLWDRFLKR</sequence>
<feature type="region of interest" description="Disordered" evidence="1">
    <location>
        <begin position="164"/>
        <end position="185"/>
    </location>
</feature>
<feature type="compositionally biased region" description="Polar residues" evidence="1">
    <location>
        <begin position="318"/>
        <end position="328"/>
    </location>
</feature>
<keyword evidence="3" id="KW-1185">Reference proteome</keyword>